<feature type="compositionally biased region" description="Polar residues" evidence="1">
    <location>
        <begin position="1"/>
        <end position="12"/>
    </location>
</feature>
<evidence type="ECO:0000313" key="3">
    <source>
        <dbReference type="EMBL" id="MBC5665455.1"/>
    </source>
</evidence>
<protein>
    <submittedName>
        <fullName evidence="3">SPOR domain-containing protein</fullName>
    </submittedName>
</protein>
<dbReference type="Pfam" id="PF05036">
    <property type="entry name" value="SPOR"/>
    <property type="match status" value="1"/>
</dbReference>
<dbReference type="EMBL" id="JACOOY010000011">
    <property type="protein sequence ID" value="MBC5665455.1"/>
    <property type="molecule type" value="Genomic_DNA"/>
</dbReference>
<accession>A0ABR7EXX8</accession>
<comment type="caution">
    <text evidence="3">The sequence shown here is derived from an EMBL/GenBank/DDBJ whole genome shotgun (WGS) entry which is preliminary data.</text>
</comment>
<feature type="region of interest" description="Disordered" evidence="1">
    <location>
        <begin position="1"/>
        <end position="25"/>
    </location>
</feature>
<dbReference type="SUPFAM" id="SSF110997">
    <property type="entry name" value="Sporulation related repeat"/>
    <property type="match status" value="1"/>
</dbReference>
<name>A0ABR7EXX8_9FIRM</name>
<feature type="domain" description="SPOR" evidence="2">
    <location>
        <begin position="114"/>
        <end position="189"/>
    </location>
</feature>
<evidence type="ECO:0000259" key="2">
    <source>
        <dbReference type="PROSITE" id="PS51724"/>
    </source>
</evidence>
<organism evidence="3 4">
    <name type="scientific">Dorea hominis</name>
    <dbReference type="NCBI Taxonomy" id="2763040"/>
    <lineage>
        <taxon>Bacteria</taxon>
        <taxon>Bacillati</taxon>
        <taxon>Bacillota</taxon>
        <taxon>Clostridia</taxon>
        <taxon>Lachnospirales</taxon>
        <taxon>Lachnospiraceae</taxon>
        <taxon>Dorea</taxon>
    </lineage>
</organism>
<dbReference type="InterPro" id="IPR036680">
    <property type="entry name" value="SPOR-like_sf"/>
</dbReference>
<dbReference type="InterPro" id="IPR007730">
    <property type="entry name" value="SPOR-like_dom"/>
</dbReference>
<dbReference type="Gene3D" id="3.30.70.1070">
    <property type="entry name" value="Sporulation related repeat"/>
    <property type="match status" value="1"/>
</dbReference>
<evidence type="ECO:0000256" key="1">
    <source>
        <dbReference type="SAM" id="MobiDB-lite"/>
    </source>
</evidence>
<dbReference type="PROSITE" id="PS51724">
    <property type="entry name" value="SPOR"/>
    <property type="match status" value="1"/>
</dbReference>
<evidence type="ECO:0000313" key="4">
    <source>
        <dbReference type="Proteomes" id="UP000647235"/>
    </source>
</evidence>
<reference evidence="3 4" key="1">
    <citation type="submission" date="2020-08" db="EMBL/GenBank/DDBJ databases">
        <title>Genome public.</title>
        <authorList>
            <person name="Liu C."/>
            <person name="Sun Q."/>
        </authorList>
    </citation>
    <scope>NUCLEOTIDE SEQUENCE [LARGE SCALE GENOMIC DNA]</scope>
    <source>
        <strain evidence="3 4">NSJ-36</strain>
    </source>
</reference>
<sequence>MLSSESGESRQNGAYFENSENKQNETYFEDRNKAYVEYSEDNVSDKIAGAAENPGVIQDMRQDQSVELSGNTATLNNNIETTRNITTNNSAEPSGNTISGNVISDNRLSEKARLPRPGAYRVQVGLYRNWVYAQRLLDELLAAGYPAYLDESGPYIRVQVGPFMTLMEAVRMERKLRRDGYDTLVIRGK</sequence>
<proteinExistence type="predicted"/>
<dbReference type="Proteomes" id="UP000647235">
    <property type="component" value="Unassembled WGS sequence"/>
</dbReference>
<keyword evidence="4" id="KW-1185">Reference proteome</keyword>
<gene>
    <name evidence="3" type="ORF">H8S07_09225</name>
</gene>